<feature type="compositionally biased region" description="Polar residues" evidence="1">
    <location>
        <begin position="23"/>
        <end position="40"/>
    </location>
</feature>
<dbReference type="EMBL" id="CAKKLH010000014">
    <property type="protein sequence ID" value="CAH0099167.1"/>
    <property type="molecule type" value="Genomic_DNA"/>
</dbReference>
<keyword evidence="3" id="KW-1185">Reference proteome</keyword>
<accession>A0A8J2VZ10</accession>
<organism evidence="2 3">
    <name type="scientific">Daphnia galeata</name>
    <dbReference type="NCBI Taxonomy" id="27404"/>
    <lineage>
        <taxon>Eukaryota</taxon>
        <taxon>Metazoa</taxon>
        <taxon>Ecdysozoa</taxon>
        <taxon>Arthropoda</taxon>
        <taxon>Crustacea</taxon>
        <taxon>Branchiopoda</taxon>
        <taxon>Diplostraca</taxon>
        <taxon>Cladocera</taxon>
        <taxon>Anomopoda</taxon>
        <taxon>Daphniidae</taxon>
        <taxon>Daphnia</taxon>
    </lineage>
</organism>
<feature type="compositionally biased region" description="Polar residues" evidence="1">
    <location>
        <begin position="136"/>
        <end position="145"/>
    </location>
</feature>
<dbReference type="AlphaFoldDB" id="A0A8J2VZ10"/>
<feature type="region of interest" description="Disordered" evidence="1">
    <location>
        <begin position="248"/>
        <end position="373"/>
    </location>
</feature>
<gene>
    <name evidence="2" type="ORF">DGAL_LOCUS1281</name>
</gene>
<dbReference type="Proteomes" id="UP000789390">
    <property type="component" value="Unassembled WGS sequence"/>
</dbReference>
<comment type="caution">
    <text evidence="2">The sequence shown here is derived from an EMBL/GenBank/DDBJ whole genome shotgun (WGS) entry which is preliminary data.</text>
</comment>
<feature type="region of interest" description="Disordered" evidence="1">
    <location>
        <begin position="122"/>
        <end position="145"/>
    </location>
</feature>
<feature type="compositionally biased region" description="Low complexity" evidence="1">
    <location>
        <begin position="349"/>
        <end position="360"/>
    </location>
</feature>
<proteinExistence type="predicted"/>
<feature type="compositionally biased region" description="Polar residues" evidence="1">
    <location>
        <begin position="303"/>
        <end position="317"/>
    </location>
</feature>
<name>A0A8J2VZ10_9CRUS</name>
<evidence type="ECO:0000313" key="3">
    <source>
        <dbReference type="Proteomes" id="UP000789390"/>
    </source>
</evidence>
<feature type="compositionally biased region" description="Polar residues" evidence="1">
    <location>
        <begin position="248"/>
        <end position="279"/>
    </location>
</feature>
<evidence type="ECO:0000256" key="1">
    <source>
        <dbReference type="SAM" id="MobiDB-lite"/>
    </source>
</evidence>
<sequence length="373" mass="42416">MNREPPKNVYSNNRLRKTAPVADQTSSRHPQPTSITTNNNNMRVVNKPQDVKVERSLHFNKSQSKYEKHFEPNAPTNKTLALKKLNEGPGVRNYLLNLKNPSRQGDLGIPLAHNYVRRKVSGDNVQSLQPPEKKPNQNVDPAKQHSSFDVNHDRLHSNLENPSLIPFQDGVRNDLSYANECFQGVKTAFVDTFEEIVKDQPNLLTAALKDKEELLQKLRPYVKRQEEQEVLEEHSNIDGMDECISESDYSSGGSVVQKTPQPFNKTTPNFGMTARTSSGLPPLVGRFTSHPTPREFPSRFQREMSSNDSDPSTSAAESSKDRILSLNQHRPKDYSRGKTLVLNRDNKVPYYPQYPDYSSSHLQDHSNNRPPYQ</sequence>
<evidence type="ECO:0000313" key="2">
    <source>
        <dbReference type="EMBL" id="CAH0099167.1"/>
    </source>
</evidence>
<feature type="compositionally biased region" description="Basic and acidic residues" evidence="1">
    <location>
        <begin position="292"/>
        <end position="302"/>
    </location>
</feature>
<protein>
    <submittedName>
        <fullName evidence="2">Uncharacterized protein</fullName>
    </submittedName>
</protein>
<reference evidence="2" key="1">
    <citation type="submission" date="2021-11" db="EMBL/GenBank/DDBJ databases">
        <authorList>
            <person name="Schell T."/>
        </authorList>
    </citation>
    <scope>NUCLEOTIDE SEQUENCE</scope>
    <source>
        <strain evidence="2">M5</strain>
    </source>
</reference>
<dbReference type="OrthoDB" id="6352388at2759"/>
<feature type="region of interest" description="Disordered" evidence="1">
    <location>
        <begin position="1"/>
        <end position="40"/>
    </location>
</feature>